<accession>A0A7R6VNL9</accession>
<dbReference type="GO" id="GO:2000344">
    <property type="term" value="P:positive regulation of acrosome reaction"/>
    <property type="evidence" value="ECO:0007669"/>
    <property type="project" value="UniProtKB-UniRule"/>
</dbReference>
<dbReference type="PANTHER" id="PTHR11576">
    <property type="entry name" value="ZONA PELLUCIDA SPERM-BINDING PROTEIN 3"/>
    <property type="match status" value="1"/>
</dbReference>
<proteinExistence type="evidence at transcript level"/>
<evidence type="ECO:0000256" key="13">
    <source>
        <dbReference type="ARBA" id="ARBA00023180"/>
    </source>
</evidence>
<dbReference type="InterPro" id="IPR001507">
    <property type="entry name" value="ZP_dom"/>
</dbReference>
<comment type="subcellular location">
    <subcellularLocation>
        <location evidence="1">Secreted</location>
        <location evidence="1">Extracellular space</location>
        <location evidence="1">Extracellular matrix</location>
    </subcellularLocation>
    <subcellularLocation>
        <location evidence="14">Zona pellucida</location>
    </subcellularLocation>
    <subcellularLocation>
        <location evidence="14">Cell membrane</location>
        <topology evidence="14">Single-pass type I membrane protein</topology>
    </subcellularLocation>
</comment>
<evidence type="ECO:0000256" key="5">
    <source>
        <dbReference type="ARBA" id="ARBA00022525"/>
    </source>
</evidence>
<dbReference type="Pfam" id="PF23344">
    <property type="entry name" value="ZP-N"/>
    <property type="match status" value="1"/>
</dbReference>
<evidence type="ECO:0000256" key="1">
    <source>
        <dbReference type="ARBA" id="ARBA00004498"/>
    </source>
</evidence>
<keyword evidence="4 14" id="KW-1003">Cell membrane</keyword>
<evidence type="ECO:0000256" key="8">
    <source>
        <dbReference type="ARBA" id="ARBA00022692"/>
    </source>
</evidence>
<dbReference type="PROSITE" id="PS51034">
    <property type="entry name" value="ZP_2"/>
    <property type="match status" value="1"/>
</dbReference>
<keyword evidence="10" id="KW-1133">Transmembrane helix</keyword>
<dbReference type="InterPro" id="IPR055356">
    <property type="entry name" value="ZP-N"/>
</dbReference>
<name>A0A7R6VNL9_COINA</name>
<keyword evidence="8" id="KW-0812">Transmembrane</keyword>
<reference evidence="16" key="1">
    <citation type="submission" date="2020-04" db="EMBL/GenBank/DDBJ databases">
        <title>The Evolution of ZP genes of Teleost.</title>
        <authorList>
            <person name="Sano K."/>
            <person name="Kawaguchi M."/>
            <person name="Yasumasu S."/>
        </authorList>
    </citation>
    <scope>NUCLEOTIDE SEQUENCE</scope>
    <source>
        <tissue evidence="16">Ovary</tissue>
    </source>
</reference>
<keyword evidence="6 14" id="KW-0272">Extracellular matrix</keyword>
<dbReference type="Gene3D" id="2.60.40.4100">
    <property type="entry name" value="Zona pellucida, ZP-C domain"/>
    <property type="match status" value="1"/>
</dbReference>
<evidence type="ECO:0000256" key="14">
    <source>
        <dbReference type="RuleBase" id="RU367066"/>
    </source>
</evidence>
<dbReference type="EMBL" id="LC537890">
    <property type="protein sequence ID" value="BCD71183.1"/>
    <property type="molecule type" value="mRNA"/>
</dbReference>
<dbReference type="SMART" id="SM00241">
    <property type="entry name" value="ZP"/>
    <property type="match status" value="1"/>
</dbReference>
<feature type="chain" id="PRO_5031609107" description="Zona pellucida sperm-binding protein 3" evidence="14">
    <location>
        <begin position="23"/>
        <end position="422"/>
    </location>
</feature>
<keyword evidence="16" id="KW-0946">Virion</keyword>
<evidence type="ECO:0000256" key="10">
    <source>
        <dbReference type="ARBA" id="ARBA00022989"/>
    </source>
</evidence>
<dbReference type="Pfam" id="PF00100">
    <property type="entry name" value="Zona_pellucida"/>
    <property type="match status" value="1"/>
</dbReference>
<dbReference type="PRINTS" id="PR00023">
    <property type="entry name" value="ZPELLUCIDA"/>
</dbReference>
<evidence type="ECO:0000256" key="9">
    <source>
        <dbReference type="ARBA" id="ARBA00022729"/>
    </source>
</evidence>
<keyword evidence="16" id="KW-0261">Viral envelope protein</keyword>
<protein>
    <recommendedName>
        <fullName evidence="3 14">Zona pellucida sperm-binding protein 3</fullName>
    </recommendedName>
</protein>
<evidence type="ECO:0000256" key="7">
    <source>
        <dbReference type="ARBA" id="ARBA00022685"/>
    </source>
</evidence>
<keyword evidence="11" id="KW-0472">Membrane</keyword>
<evidence type="ECO:0000256" key="3">
    <source>
        <dbReference type="ARBA" id="ARBA00017980"/>
    </source>
</evidence>
<dbReference type="AlphaFoldDB" id="A0A7R6VNL9"/>
<dbReference type="Gene3D" id="2.60.40.3210">
    <property type="entry name" value="Zona pellucida, ZP-N domain"/>
    <property type="match status" value="1"/>
</dbReference>
<evidence type="ECO:0000256" key="4">
    <source>
        <dbReference type="ARBA" id="ARBA00022475"/>
    </source>
</evidence>
<evidence type="ECO:0000259" key="15">
    <source>
        <dbReference type="PROSITE" id="PS51034"/>
    </source>
</evidence>
<keyword evidence="9 14" id="KW-0732">Signal</keyword>
<gene>
    <name evidence="16" type="primary">CnZPCb</name>
</gene>
<dbReference type="InterPro" id="IPR042235">
    <property type="entry name" value="ZP-C_dom"/>
</dbReference>
<dbReference type="InterPro" id="IPR055355">
    <property type="entry name" value="ZP-C"/>
</dbReference>
<dbReference type="FunFam" id="2.60.40.4100:FF:000002">
    <property type="entry name" value="Zona pellucida sperm-binding protein 3"/>
    <property type="match status" value="1"/>
</dbReference>
<keyword evidence="13" id="KW-0325">Glycoprotein</keyword>
<comment type="function">
    <text evidence="14">Component of the zona pellucida, an extracellular matrix surrounding oocytes which mediates sperm binding, induction of the acrosome reaction and prevents post-fertilization polyspermy. The zona pellucida is composed of 3 to 4 glycoproteins, ZP1, ZP2, ZP3, and ZP4. ZP3 is essential for sperm binding and zona matrix formation.</text>
</comment>
<evidence type="ECO:0000256" key="6">
    <source>
        <dbReference type="ARBA" id="ARBA00022530"/>
    </source>
</evidence>
<keyword evidence="12 14" id="KW-1015">Disulfide bond</keyword>
<dbReference type="GO" id="GO:0007339">
    <property type="term" value="P:binding of sperm to zona pellucida"/>
    <property type="evidence" value="ECO:0007669"/>
    <property type="project" value="UniProtKB-UniRule"/>
</dbReference>
<dbReference type="InterPro" id="IPR048290">
    <property type="entry name" value="ZP_chr"/>
</dbReference>
<evidence type="ECO:0000313" key="16">
    <source>
        <dbReference type="EMBL" id="BCD71183.1"/>
    </source>
</evidence>
<dbReference type="GO" id="GO:0035803">
    <property type="term" value="P:egg coat formation"/>
    <property type="evidence" value="ECO:0007669"/>
    <property type="project" value="UniProtKB-UniRule"/>
</dbReference>
<comment type="similarity">
    <text evidence="2 14">Belongs to the ZP domain family. ZPC subfamily.</text>
</comment>
<dbReference type="GO" id="GO:0005886">
    <property type="term" value="C:plasma membrane"/>
    <property type="evidence" value="ECO:0007669"/>
    <property type="project" value="UniProtKB-SubCell"/>
</dbReference>
<comment type="PTM">
    <text evidence="14">Proteolytically cleaved before the transmembrane segment to yield the secreted ectodomain incorporated in the zona pellucida.</text>
</comment>
<comment type="domain">
    <text evidence="14">The ZP domain is involved in the polymerization of the ZP proteins to form the zona pellucida.</text>
</comment>
<dbReference type="GO" id="GO:0035805">
    <property type="term" value="C:egg coat"/>
    <property type="evidence" value="ECO:0007669"/>
    <property type="project" value="UniProtKB-SubCell"/>
</dbReference>
<dbReference type="FunFam" id="2.60.40.3210:FF:000001">
    <property type="entry name" value="Zona pellucida sperm-binding protein 3"/>
    <property type="match status" value="1"/>
</dbReference>
<feature type="domain" description="ZP" evidence="15">
    <location>
        <begin position="117"/>
        <end position="375"/>
    </location>
</feature>
<keyword evidence="7 14" id="KW-0165">Cleavage on pair of basic residues</keyword>
<feature type="signal peptide" evidence="14">
    <location>
        <begin position="1"/>
        <end position="22"/>
    </location>
</feature>
<dbReference type="GO" id="GO:0032190">
    <property type="term" value="F:acrosin binding"/>
    <property type="evidence" value="ECO:0007669"/>
    <property type="project" value="TreeGrafter"/>
</dbReference>
<organism evidence="16">
    <name type="scientific">Coilia nasus</name>
    <name type="common">Japanese grenadier anchovy</name>
    <dbReference type="NCBI Taxonomy" id="365059"/>
    <lineage>
        <taxon>Eukaryota</taxon>
        <taxon>Metazoa</taxon>
        <taxon>Chordata</taxon>
        <taxon>Craniata</taxon>
        <taxon>Vertebrata</taxon>
        <taxon>Euteleostomi</taxon>
        <taxon>Actinopterygii</taxon>
        <taxon>Neopterygii</taxon>
        <taxon>Teleostei</taxon>
        <taxon>Clupei</taxon>
        <taxon>Clupeiformes</taxon>
        <taxon>Clupeoidei</taxon>
        <taxon>Engraulidae</taxon>
        <taxon>Coilinae</taxon>
        <taxon>Coilia</taxon>
    </lineage>
</organism>
<dbReference type="PANTHER" id="PTHR11576:SF2">
    <property type="entry name" value="ZONA PELLUCIDA SPERM-BINDING PROTEIN 3"/>
    <property type="match status" value="1"/>
</dbReference>
<dbReference type="GO" id="GO:0035804">
    <property type="term" value="F:structural constituent of egg coat"/>
    <property type="evidence" value="ECO:0007669"/>
    <property type="project" value="UniProtKB-UniRule"/>
</dbReference>
<evidence type="ECO:0000256" key="12">
    <source>
        <dbReference type="ARBA" id="ARBA00023157"/>
    </source>
</evidence>
<keyword evidence="5 14" id="KW-0964">Secreted</keyword>
<sequence length="422" mass="47519">MGAGYWLSVTLVLYNIILQTDAKRPPWFPRTSDWNGLGLSDRSAFNLPEKDDVVEFHAESLQKWQNPAQQPVQSKQKLQGSTKQMVWRFPTMPAKPAEPDVPFVPKEAEPADSVAVRCGEADVQVEVKQDFFRTGQLIQPEHVSLGDCPVTREDSYDQVLIFESELHRCGSKMEMTEDELVYTFSLVYQPNAVDGSPILRTNGATLDIVCRYPRTHNVSSDGLKPTWVPLVATKTADEVLVFNLRLMTDDWKFERASNIYYLGNMLHIEASVVQSNHMLLRVFVHSCVATAVPNVNSSPRYSLIENHGCLVDAKLTGSRSQFLPRAEDNRLKFELEAFRFAQGDGQSIYITCQLVATTALAKTDHRACSYSVDRWTSVDGNDEACFCCDTNCGISRKARDVSRDEQWESEAFLGPIVIKDAY</sequence>
<evidence type="ECO:0000256" key="11">
    <source>
        <dbReference type="ARBA" id="ARBA00023136"/>
    </source>
</evidence>
<evidence type="ECO:0000256" key="2">
    <source>
        <dbReference type="ARBA" id="ARBA00006735"/>
    </source>
</evidence>